<organism evidence="3 4">
    <name type="scientific">Patulibacter medicamentivorans</name>
    <dbReference type="NCBI Taxonomy" id="1097667"/>
    <lineage>
        <taxon>Bacteria</taxon>
        <taxon>Bacillati</taxon>
        <taxon>Actinomycetota</taxon>
        <taxon>Thermoleophilia</taxon>
        <taxon>Solirubrobacterales</taxon>
        <taxon>Patulibacteraceae</taxon>
        <taxon>Patulibacter</taxon>
    </lineage>
</organism>
<dbReference type="Proteomes" id="UP000005143">
    <property type="component" value="Unassembled WGS sequence"/>
</dbReference>
<gene>
    <name evidence="3" type="ORF">PAI11_24870</name>
</gene>
<reference evidence="3 4" key="1">
    <citation type="journal article" date="2013" name="Biodegradation">
        <title>Quantitative proteomic analysis of ibuprofen-degrading Patulibacter sp. strain I11.</title>
        <authorList>
            <person name="Almeida B."/>
            <person name="Kjeldal H."/>
            <person name="Lolas I."/>
            <person name="Knudsen A.D."/>
            <person name="Carvalho G."/>
            <person name="Nielsen K.L."/>
            <person name="Barreto Crespo M.T."/>
            <person name="Stensballe A."/>
            <person name="Nielsen J.L."/>
        </authorList>
    </citation>
    <scope>NUCLEOTIDE SEQUENCE [LARGE SCALE GENOMIC DNA]</scope>
    <source>
        <strain evidence="3 4">I11</strain>
    </source>
</reference>
<dbReference type="InterPro" id="IPR050570">
    <property type="entry name" value="Cell_wall_metabolism_enzyme"/>
</dbReference>
<name>H0E6N7_9ACTN</name>
<feature type="region of interest" description="Disordered" evidence="1">
    <location>
        <begin position="1"/>
        <end position="63"/>
    </location>
</feature>
<dbReference type="PANTHER" id="PTHR21666:SF270">
    <property type="entry name" value="MUREIN HYDROLASE ACTIVATOR ENVC"/>
    <property type="match status" value="1"/>
</dbReference>
<dbReference type="PATRIC" id="fig|1097667.3.peg.2469"/>
<dbReference type="PANTHER" id="PTHR21666">
    <property type="entry name" value="PEPTIDASE-RELATED"/>
    <property type="match status" value="1"/>
</dbReference>
<dbReference type="Pfam" id="PF01551">
    <property type="entry name" value="Peptidase_M23"/>
    <property type="match status" value="1"/>
</dbReference>
<dbReference type="EMBL" id="AGUD01000206">
    <property type="protein sequence ID" value="EHN10684.1"/>
    <property type="molecule type" value="Genomic_DNA"/>
</dbReference>
<dbReference type="SUPFAM" id="SSF51261">
    <property type="entry name" value="Duplicated hybrid motif"/>
    <property type="match status" value="1"/>
</dbReference>
<feature type="compositionally biased region" description="Low complexity" evidence="1">
    <location>
        <begin position="33"/>
        <end position="62"/>
    </location>
</feature>
<proteinExistence type="predicted"/>
<dbReference type="AlphaFoldDB" id="H0E6N7"/>
<dbReference type="GO" id="GO:0004222">
    <property type="term" value="F:metalloendopeptidase activity"/>
    <property type="evidence" value="ECO:0007669"/>
    <property type="project" value="TreeGrafter"/>
</dbReference>
<accession>H0E6N7</accession>
<keyword evidence="4" id="KW-1185">Reference proteome</keyword>
<evidence type="ECO:0000313" key="4">
    <source>
        <dbReference type="Proteomes" id="UP000005143"/>
    </source>
</evidence>
<dbReference type="Gene3D" id="2.70.70.10">
    <property type="entry name" value="Glucose Permease (Domain IIA)"/>
    <property type="match status" value="1"/>
</dbReference>
<evidence type="ECO:0000259" key="2">
    <source>
        <dbReference type="Pfam" id="PF01551"/>
    </source>
</evidence>
<dbReference type="InterPro" id="IPR016047">
    <property type="entry name" value="M23ase_b-sheet_dom"/>
</dbReference>
<evidence type="ECO:0000256" key="1">
    <source>
        <dbReference type="SAM" id="MobiDB-lite"/>
    </source>
</evidence>
<sequence>MTLPLAGVRPSAAHADERTPASTATDGSGGLRTGSTTPDAATSPPAPPASGSAGGTAPEAPARVPATITRFALTARTWKKGAAAPQVQVRIDARRATAARVQLRIEDRATHKLLFRQSFGTVRSGVDVARHVTARLAAKPGSYRLRLVVKDATGQRARRKGVPVAWGLRVTTPAETAATVPTATPTATGSYVFPVQGRCNFRSVQAQRFHAGRSGGRLHNGQDIGTYDGFPPVVAVTAGTISRVWYDDFGGGWTLVIDGDDRMAYGYLHLKAGSILVKAGQRVTPGQRVANAGNTGGDYEPHLHFEMRPIPWDANRDRAVDPLPFLSKLPNPCDG</sequence>
<comment type="caution">
    <text evidence="3">The sequence shown here is derived from an EMBL/GenBank/DDBJ whole genome shotgun (WGS) entry which is preliminary data.</text>
</comment>
<dbReference type="CDD" id="cd12797">
    <property type="entry name" value="M23_peptidase"/>
    <property type="match status" value="1"/>
</dbReference>
<dbReference type="InterPro" id="IPR011055">
    <property type="entry name" value="Dup_hybrid_motif"/>
</dbReference>
<feature type="domain" description="M23ase beta-sheet core" evidence="2">
    <location>
        <begin position="218"/>
        <end position="320"/>
    </location>
</feature>
<evidence type="ECO:0000313" key="3">
    <source>
        <dbReference type="EMBL" id="EHN10684.1"/>
    </source>
</evidence>
<protein>
    <submittedName>
        <fullName evidence="3">Metalloendopeptidase</fullName>
    </submittedName>
</protein>